<evidence type="ECO:0000256" key="5">
    <source>
        <dbReference type="ARBA" id="ARBA00022692"/>
    </source>
</evidence>
<sequence length="369" mass="38680">MATFGHTDLIIHPNAAITITIIAAMYYPFFATRTPTAAALVLSAALALALAGSVLAHEVAHVVTARLFGITTSRIELTILGGHAHFTTPFVRPGPHILTSLAGPAMNLLLAALVTALTWSTNPATPLYALGDTVAYLNVLLGLFNMLPAYPLDGGHTLTGLVWAVTKTRSTATRLTAYTTTVLAVIVFLIMVGMVVIFPSAGTVILVVWAAVVAPLLLVGARNGMRNARRLEALERLSLQQVARPVVVLPRQATTSDAVAASHQHPTAILVHDGEPVTWTDRATLLRVPGEVVSSTPLSMVMVPLTPGSVIAGTADMVVVASLLWGGDQQRPVLMMRTDGVLVSAVLGADLLAAVSTGPRRLSTDIDEG</sequence>
<evidence type="ECO:0000313" key="15">
    <source>
        <dbReference type="Proteomes" id="UP000000628"/>
    </source>
</evidence>
<keyword evidence="15" id="KW-1185">Reference proteome</keyword>
<dbReference type="AlphaFoldDB" id="C7R3Z8"/>
<dbReference type="STRING" id="471856.Jden_1199"/>
<keyword evidence="4" id="KW-0645">Protease</keyword>
<dbReference type="GO" id="GO:0006508">
    <property type="term" value="P:proteolysis"/>
    <property type="evidence" value="ECO:0007669"/>
    <property type="project" value="UniProtKB-KW"/>
</dbReference>
<dbReference type="Proteomes" id="UP000000628">
    <property type="component" value="Chromosome"/>
</dbReference>
<dbReference type="GO" id="GO:0046872">
    <property type="term" value="F:metal ion binding"/>
    <property type="evidence" value="ECO:0007669"/>
    <property type="project" value="UniProtKB-KW"/>
</dbReference>
<evidence type="ECO:0000256" key="4">
    <source>
        <dbReference type="ARBA" id="ARBA00022670"/>
    </source>
</evidence>
<evidence type="ECO:0000256" key="6">
    <source>
        <dbReference type="ARBA" id="ARBA00022723"/>
    </source>
</evidence>
<feature type="transmembrane region" description="Helical" evidence="12">
    <location>
        <begin position="9"/>
        <end position="30"/>
    </location>
</feature>
<keyword evidence="10" id="KW-0482">Metalloprotease</keyword>
<evidence type="ECO:0000256" key="9">
    <source>
        <dbReference type="ARBA" id="ARBA00022989"/>
    </source>
</evidence>
<dbReference type="Pfam" id="PF02163">
    <property type="entry name" value="Peptidase_M50"/>
    <property type="match status" value="2"/>
</dbReference>
<keyword evidence="9 12" id="KW-1133">Transmembrane helix</keyword>
<reference evidence="14 15" key="1">
    <citation type="journal article" date="2009" name="Stand. Genomic Sci.">
        <title>Complete genome sequence of Jonesia denitrificans type strain (Prevot 55134).</title>
        <authorList>
            <person name="Pukall R."/>
            <person name="Gehrich-Schroter G."/>
            <person name="Lapidus A."/>
            <person name="Nolan M."/>
            <person name="Glavina Del Rio T."/>
            <person name="Lucas S."/>
            <person name="Chen F."/>
            <person name="Tice H."/>
            <person name="Pitluck S."/>
            <person name="Cheng J.F."/>
            <person name="Copeland A."/>
            <person name="Saunders E."/>
            <person name="Brettin T."/>
            <person name="Detter J.C."/>
            <person name="Bruce D."/>
            <person name="Goodwin L."/>
            <person name="Pati A."/>
            <person name="Ivanova N."/>
            <person name="Mavromatis K."/>
            <person name="Ovchinnikova G."/>
            <person name="Chen A."/>
            <person name="Palaniappan K."/>
            <person name="Land M."/>
            <person name="Hauser L."/>
            <person name="Chang Y.J."/>
            <person name="Jeffries C.D."/>
            <person name="Chain P."/>
            <person name="Goker M."/>
            <person name="Bristow J."/>
            <person name="Eisen J.A."/>
            <person name="Markowitz V."/>
            <person name="Hugenholtz P."/>
            <person name="Kyrpides N.C."/>
            <person name="Klenk H.P."/>
            <person name="Han C."/>
        </authorList>
    </citation>
    <scope>NUCLEOTIDE SEQUENCE [LARGE SCALE GENOMIC DNA]</scope>
    <source>
        <strain evidence="15">ATCC 14870 / DSM 20603 / BCRC 15368 / CIP 55.134 / JCM 11481 / NBRC 15587 / NCTC 10816 / Prevot 55134</strain>
    </source>
</reference>
<keyword evidence="6" id="KW-0479">Metal-binding</keyword>
<dbReference type="PANTHER" id="PTHR39188:SF3">
    <property type="entry name" value="STAGE IV SPORULATION PROTEIN FB"/>
    <property type="match status" value="1"/>
</dbReference>
<evidence type="ECO:0000256" key="10">
    <source>
        <dbReference type="ARBA" id="ARBA00023049"/>
    </source>
</evidence>
<keyword evidence="7" id="KW-0378">Hydrolase</keyword>
<proteinExistence type="inferred from homology"/>
<dbReference type="GO" id="GO:0016020">
    <property type="term" value="C:membrane"/>
    <property type="evidence" value="ECO:0007669"/>
    <property type="project" value="UniProtKB-SubCell"/>
</dbReference>
<protein>
    <submittedName>
        <fullName evidence="14">Peptidase M50</fullName>
    </submittedName>
</protein>
<dbReference type="KEGG" id="jde:Jden_1199"/>
<gene>
    <name evidence="14" type="ordered locus">Jden_1199</name>
</gene>
<feature type="transmembrane region" description="Helical" evidence="12">
    <location>
        <begin position="175"/>
        <end position="198"/>
    </location>
</feature>
<keyword evidence="8" id="KW-0862">Zinc</keyword>
<comment type="subcellular location">
    <subcellularLocation>
        <location evidence="2">Membrane</location>
        <topology evidence="2">Multi-pass membrane protein</topology>
    </subcellularLocation>
</comment>
<dbReference type="HOGENOM" id="CLU_037123_1_0_11"/>
<feature type="domain" description="Peptidase M50" evidence="13">
    <location>
        <begin position="46"/>
        <end position="120"/>
    </location>
</feature>
<keyword evidence="11 12" id="KW-0472">Membrane</keyword>
<dbReference type="InterPro" id="IPR008915">
    <property type="entry name" value="Peptidase_M50"/>
</dbReference>
<feature type="transmembrane region" description="Helical" evidence="12">
    <location>
        <begin position="36"/>
        <end position="56"/>
    </location>
</feature>
<feature type="transmembrane region" description="Helical" evidence="12">
    <location>
        <begin position="97"/>
        <end position="119"/>
    </location>
</feature>
<dbReference type="EMBL" id="CP001706">
    <property type="protein sequence ID" value="ACV08855.1"/>
    <property type="molecule type" value="Genomic_DNA"/>
</dbReference>
<evidence type="ECO:0000256" key="2">
    <source>
        <dbReference type="ARBA" id="ARBA00004141"/>
    </source>
</evidence>
<evidence type="ECO:0000256" key="12">
    <source>
        <dbReference type="SAM" id="Phobius"/>
    </source>
</evidence>
<evidence type="ECO:0000259" key="13">
    <source>
        <dbReference type="Pfam" id="PF02163"/>
    </source>
</evidence>
<evidence type="ECO:0000313" key="14">
    <source>
        <dbReference type="EMBL" id="ACV08855.1"/>
    </source>
</evidence>
<evidence type="ECO:0000256" key="8">
    <source>
        <dbReference type="ARBA" id="ARBA00022833"/>
    </source>
</evidence>
<accession>C7R3Z8</accession>
<evidence type="ECO:0000256" key="11">
    <source>
        <dbReference type="ARBA" id="ARBA00023136"/>
    </source>
</evidence>
<organism evidence="14 15">
    <name type="scientific">Jonesia denitrificans (strain ATCC 14870 / DSM 20603 / BCRC 15368 / CIP 55.134 / JCM 11481 / NBRC 15587 / NCTC 10816 / Prevot 55134)</name>
    <name type="common">Listeria denitrificans</name>
    <dbReference type="NCBI Taxonomy" id="471856"/>
    <lineage>
        <taxon>Bacteria</taxon>
        <taxon>Bacillati</taxon>
        <taxon>Actinomycetota</taxon>
        <taxon>Actinomycetes</taxon>
        <taxon>Micrococcales</taxon>
        <taxon>Jonesiaceae</taxon>
        <taxon>Jonesia</taxon>
    </lineage>
</organism>
<comment type="cofactor">
    <cofactor evidence="1">
        <name>Zn(2+)</name>
        <dbReference type="ChEBI" id="CHEBI:29105"/>
    </cofactor>
</comment>
<name>C7R3Z8_JONDD</name>
<evidence type="ECO:0000256" key="7">
    <source>
        <dbReference type="ARBA" id="ARBA00022801"/>
    </source>
</evidence>
<comment type="similarity">
    <text evidence="3">Belongs to the peptidase M50B family.</text>
</comment>
<dbReference type="PANTHER" id="PTHR39188">
    <property type="entry name" value="MEMBRANE-ASSOCIATED ZINC METALLOPROTEASE M50B"/>
    <property type="match status" value="1"/>
</dbReference>
<feature type="domain" description="Peptidase M50" evidence="13">
    <location>
        <begin position="133"/>
        <end position="187"/>
    </location>
</feature>
<evidence type="ECO:0000256" key="3">
    <source>
        <dbReference type="ARBA" id="ARBA00007931"/>
    </source>
</evidence>
<evidence type="ECO:0000256" key="1">
    <source>
        <dbReference type="ARBA" id="ARBA00001947"/>
    </source>
</evidence>
<dbReference type="eggNOG" id="COG1994">
    <property type="taxonomic scope" value="Bacteria"/>
</dbReference>
<feature type="transmembrane region" description="Helical" evidence="12">
    <location>
        <begin position="204"/>
        <end position="221"/>
    </location>
</feature>
<keyword evidence="5 12" id="KW-0812">Transmembrane</keyword>
<dbReference type="GO" id="GO:0008237">
    <property type="term" value="F:metallopeptidase activity"/>
    <property type="evidence" value="ECO:0007669"/>
    <property type="project" value="UniProtKB-KW"/>
</dbReference>